<keyword evidence="3" id="KW-1185">Reference proteome</keyword>
<reference evidence="3" key="1">
    <citation type="submission" date="2012-10" db="EMBL/GenBank/DDBJ databases">
        <title>The complete genome sequence of Streptomyces collinus Tu 365.</title>
        <authorList>
            <person name="Ruckert C."/>
            <person name="Szczepanowski R."/>
            <person name="Goesmann A."/>
            <person name="Pross E.K."/>
            <person name="Musiol E.M."/>
            <person name="Blin K."/>
            <person name="Wohlleben W."/>
            <person name="Puhler A."/>
            <person name="Weber T."/>
            <person name="Kalinowski J."/>
        </authorList>
    </citation>
    <scope>NUCLEOTIDE SEQUENCE [LARGE SCALE GENOMIC DNA]</scope>
    <source>
        <strain evidence="3">DSM 40733 / Tue 365</strain>
    </source>
</reference>
<dbReference type="eggNOG" id="ENOG5033MZK">
    <property type="taxonomic scope" value="Bacteria"/>
</dbReference>
<evidence type="ECO:0000313" key="2">
    <source>
        <dbReference type="EMBL" id="AGS72144.1"/>
    </source>
</evidence>
<evidence type="ECO:0000313" key="3">
    <source>
        <dbReference type="Proteomes" id="UP000015423"/>
    </source>
</evidence>
<dbReference type="PROSITE" id="PS51318">
    <property type="entry name" value="TAT"/>
    <property type="match status" value="1"/>
</dbReference>
<dbReference type="PATRIC" id="fig|1214242.5.peg.5465"/>
<dbReference type="EMBL" id="CP006259">
    <property type="protein sequence ID" value="AGS72144.1"/>
    <property type="molecule type" value="Genomic_DNA"/>
</dbReference>
<dbReference type="HOGENOM" id="CLU_104209_0_0_11"/>
<sequence length="174" mass="17211">MPYSPPPRTLSGPRRRSLIASAAGAALLVGCSAAEDSGDEGPSRAARARARAARDSASLLEHYDAVAAAHPALADRLRPLRAAVAAHAEAFGGAGATRSPSPAAAGASVSATASPPAVPAAPKDALASLAAAERDLADRRARALLDVPGELARLMASVAAAGAAHAYLLTEAAK</sequence>
<accession>S5VAJ8</accession>
<dbReference type="Proteomes" id="UP000015423">
    <property type="component" value="Chromosome"/>
</dbReference>
<evidence type="ECO:0000256" key="1">
    <source>
        <dbReference type="SAM" id="MobiDB-lite"/>
    </source>
</evidence>
<dbReference type="AlphaFoldDB" id="S5VAJ8"/>
<dbReference type="RefSeq" id="WP_020942559.1">
    <property type="nucleotide sequence ID" value="NC_021985.1"/>
</dbReference>
<feature type="region of interest" description="Disordered" evidence="1">
    <location>
        <begin position="93"/>
        <end position="117"/>
    </location>
</feature>
<dbReference type="STRING" id="1214242.B446_26680"/>
<keyword evidence="2" id="KW-0449">Lipoprotein</keyword>
<proteinExistence type="predicted"/>
<dbReference type="InterPro" id="IPR006311">
    <property type="entry name" value="TAT_signal"/>
</dbReference>
<reference evidence="2 3" key="2">
    <citation type="journal article" date="2013" name="J. Biotechnol.">
        <title>Complete genome sequence of the kirromycin producer Streptomyces collinus Tu 365 consisting of a linear chromosome and two linear plasmids.</title>
        <authorList>
            <person name="Ruckert C."/>
            <person name="Szczepanowski R."/>
            <person name="Albersmeier A."/>
            <person name="Goesmann A."/>
            <person name="Iftime D."/>
            <person name="Musiol E.M."/>
            <person name="Blin K."/>
            <person name="Wohlleben W."/>
            <person name="Puhler A."/>
            <person name="Kalinowski J."/>
            <person name="Weber T."/>
        </authorList>
    </citation>
    <scope>NUCLEOTIDE SEQUENCE [LARGE SCALE GENOMIC DNA]</scope>
    <source>
        <strain evidence="3">DSM 40733 / Tue 365</strain>
    </source>
</reference>
<organism evidence="2 3">
    <name type="scientific">Streptomyces collinus (strain DSM 40733 / Tue 365)</name>
    <dbReference type="NCBI Taxonomy" id="1214242"/>
    <lineage>
        <taxon>Bacteria</taxon>
        <taxon>Bacillati</taxon>
        <taxon>Actinomycetota</taxon>
        <taxon>Actinomycetes</taxon>
        <taxon>Kitasatosporales</taxon>
        <taxon>Streptomycetaceae</taxon>
        <taxon>Streptomyces</taxon>
    </lineage>
</organism>
<gene>
    <name evidence="2" type="ORF">B446_26680</name>
</gene>
<name>S5VAJ8_STRC3</name>
<protein>
    <submittedName>
        <fullName evidence="2">Lipoprotein</fullName>
    </submittedName>
</protein>
<dbReference type="KEGG" id="sci:B446_26680"/>